<evidence type="ECO:0000313" key="2">
    <source>
        <dbReference type="Proteomes" id="UP001500212"/>
    </source>
</evidence>
<name>A0ABP8TW55_9ACTN</name>
<organism evidence="1 2">
    <name type="scientific">Actinoallomurus liliacearum</name>
    <dbReference type="NCBI Taxonomy" id="1080073"/>
    <lineage>
        <taxon>Bacteria</taxon>
        <taxon>Bacillati</taxon>
        <taxon>Actinomycetota</taxon>
        <taxon>Actinomycetes</taxon>
        <taxon>Streptosporangiales</taxon>
        <taxon>Thermomonosporaceae</taxon>
        <taxon>Actinoallomurus</taxon>
    </lineage>
</organism>
<gene>
    <name evidence="1" type="ORF">GCM10023195_80050</name>
</gene>
<keyword evidence="2" id="KW-1185">Reference proteome</keyword>
<reference evidence="2" key="1">
    <citation type="journal article" date="2019" name="Int. J. Syst. Evol. Microbiol.">
        <title>The Global Catalogue of Microorganisms (GCM) 10K type strain sequencing project: providing services to taxonomists for standard genome sequencing and annotation.</title>
        <authorList>
            <consortium name="The Broad Institute Genomics Platform"/>
            <consortium name="The Broad Institute Genome Sequencing Center for Infectious Disease"/>
            <person name="Wu L."/>
            <person name="Ma J."/>
        </authorList>
    </citation>
    <scope>NUCLEOTIDE SEQUENCE [LARGE SCALE GENOMIC DNA]</scope>
    <source>
        <strain evidence="2">JCM 17938</strain>
    </source>
</reference>
<evidence type="ECO:0000313" key="1">
    <source>
        <dbReference type="EMBL" id="GAA4617890.1"/>
    </source>
</evidence>
<accession>A0ABP8TW55</accession>
<sequence>MLTSQGGDALRRATPGHAALVKQMFFDGLDPGLLAPLHLALDQIHEQILAHGTLPRPSARQTRWTATDDD</sequence>
<comment type="caution">
    <text evidence="1">The sequence shown here is derived from an EMBL/GenBank/DDBJ whole genome shotgun (WGS) entry which is preliminary data.</text>
</comment>
<dbReference type="EMBL" id="BAABHJ010000040">
    <property type="protein sequence ID" value="GAA4617890.1"/>
    <property type="molecule type" value="Genomic_DNA"/>
</dbReference>
<proteinExistence type="predicted"/>
<dbReference type="RefSeq" id="WP_345366104.1">
    <property type="nucleotide sequence ID" value="NZ_BAABHJ010000040.1"/>
</dbReference>
<dbReference type="Proteomes" id="UP001500212">
    <property type="component" value="Unassembled WGS sequence"/>
</dbReference>
<evidence type="ECO:0008006" key="3">
    <source>
        <dbReference type="Google" id="ProtNLM"/>
    </source>
</evidence>
<protein>
    <recommendedName>
        <fullName evidence="3">MarR family transcriptional regulator</fullName>
    </recommendedName>
</protein>